<sequence>NFESLNNILNLSISDRPNGKIECNFDLLYFLKSTKDITEIPDEVNHIDIKTILIGFKYLKAINNKNMSKFIQALIFKIFLTPNKSFLKKNCTYIQGLMDLNFWSKMDFYITKSFISGLLNIWMINNIFRDGNLILIKNTRRYYDFVYFDKHIPYKNISIDSSRVLLHLEKLLRDQIIFNFFQILLNEINLKSLILDGSIQNILSIEFTCLLFSRPIFKSITLYNFKGYSSSNFLMNLGIVCRNDIEFLRFERLNISSSLLRTFLEKKKLRGLVFYNVEIFETALFLDRYIDSIEKLEYISFVNIKINSIWWCKLFCKVNLSTLILSFNSIASEQSFFDGFSKVSIVQYTLHLEISFYSLKIPKEFCDSLFYFKFLRTLKLQNYKMNEKTEYYFLRAIENLNDLEELIIQQSHLSTKFNDILLKKQRLKTLHIENYFSEKRNLEIVLWDSYKILK</sequence>
<dbReference type="Proteomes" id="UP000292282">
    <property type="component" value="Unassembled WGS sequence"/>
</dbReference>
<dbReference type="VEuPathDB" id="MicrosporidiaDB:CWI38_1707p0020"/>
<keyword evidence="2" id="KW-1185">Reference proteome</keyword>
<evidence type="ECO:0000313" key="2">
    <source>
        <dbReference type="Proteomes" id="UP000292282"/>
    </source>
</evidence>
<dbReference type="SUPFAM" id="SSF52058">
    <property type="entry name" value="L domain-like"/>
    <property type="match status" value="1"/>
</dbReference>
<accession>A0A4Q9LR22</accession>
<dbReference type="AlphaFoldDB" id="A0A4Q9LR22"/>
<reference evidence="1 2" key="1">
    <citation type="submission" date="2017-12" db="EMBL/GenBank/DDBJ databases">
        <authorList>
            <person name="Pombert J.-F."/>
            <person name="Haag K.L."/>
            <person name="Ebert D."/>
        </authorList>
    </citation>
    <scope>NUCLEOTIDE SEQUENCE [LARGE SCALE GENOMIC DNA]</scope>
    <source>
        <strain evidence="1">IL-G-3</strain>
    </source>
</reference>
<feature type="non-terminal residue" evidence="1">
    <location>
        <position position="1"/>
    </location>
</feature>
<protein>
    <submittedName>
        <fullName evidence="1">Uncharacterized protein</fullName>
    </submittedName>
</protein>
<name>A0A4Q9LR22_9MICR</name>
<gene>
    <name evidence="1" type="ORF">CWI38_1707p0020</name>
</gene>
<organism evidence="1 2">
    <name type="scientific">Hamiltosporidium tvaerminnensis</name>
    <dbReference type="NCBI Taxonomy" id="1176355"/>
    <lineage>
        <taxon>Eukaryota</taxon>
        <taxon>Fungi</taxon>
        <taxon>Fungi incertae sedis</taxon>
        <taxon>Microsporidia</taxon>
        <taxon>Dubosqiidae</taxon>
        <taxon>Hamiltosporidium</taxon>
    </lineage>
</organism>
<dbReference type="EMBL" id="PITK01001707">
    <property type="protein sequence ID" value="TBU10516.1"/>
    <property type="molecule type" value="Genomic_DNA"/>
</dbReference>
<dbReference type="InterPro" id="IPR032675">
    <property type="entry name" value="LRR_dom_sf"/>
</dbReference>
<evidence type="ECO:0000313" key="1">
    <source>
        <dbReference type="EMBL" id="TBU10516.1"/>
    </source>
</evidence>
<proteinExistence type="predicted"/>
<comment type="caution">
    <text evidence="1">The sequence shown here is derived from an EMBL/GenBank/DDBJ whole genome shotgun (WGS) entry which is preliminary data.</text>
</comment>
<dbReference type="Gene3D" id="3.80.10.10">
    <property type="entry name" value="Ribonuclease Inhibitor"/>
    <property type="match status" value="1"/>
</dbReference>